<sequence length="100" mass="11028">EVRDTAQNLLTVKKSGIYQTQWVSFDKGLLTLEKLSVTSLPLSCLLDTSFQALKSFATKARAILEDVTNDEQDEETSGGSRNATVQETNGEERIVETSCK</sequence>
<protein>
    <submittedName>
        <fullName evidence="2">20986_t:CDS:1</fullName>
    </submittedName>
</protein>
<gene>
    <name evidence="2" type="ORF">GMARGA_LOCUS39343</name>
</gene>
<evidence type="ECO:0000313" key="2">
    <source>
        <dbReference type="EMBL" id="CAG8848747.1"/>
    </source>
</evidence>
<evidence type="ECO:0000313" key="3">
    <source>
        <dbReference type="Proteomes" id="UP000789901"/>
    </source>
</evidence>
<organism evidence="2 3">
    <name type="scientific">Gigaspora margarita</name>
    <dbReference type="NCBI Taxonomy" id="4874"/>
    <lineage>
        <taxon>Eukaryota</taxon>
        <taxon>Fungi</taxon>
        <taxon>Fungi incertae sedis</taxon>
        <taxon>Mucoromycota</taxon>
        <taxon>Glomeromycotina</taxon>
        <taxon>Glomeromycetes</taxon>
        <taxon>Diversisporales</taxon>
        <taxon>Gigasporaceae</taxon>
        <taxon>Gigaspora</taxon>
    </lineage>
</organism>
<evidence type="ECO:0000256" key="1">
    <source>
        <dbReference type="SAM" id="MobiDB-lite"/>
    </source>
</evidence>
<proteinExistence type="predicted"/>
<accession>A0ABN7X620</accession>
<dbReference type="Proteomes" id="UP000789901">
    <property type="component" value="Unassembled WGS sequence"/>
</dbReference>
<feature type="compositionally biased region" description="Basic and acidic residues" evidence="1">
    <location>
        <begin position="90"/>
        <end position="100"/>
    </location>
</feature>
<dbReference type="EMBL" id="CAJVQB010093287">
    <property type="protein sequence ID" value="CAG8848747.1"/>
    <property type="molecule type" value="Genomic_DNA"/>
</dbReference>
<comment type="caution">
    <text evidence="2">The sequence shown here is derived from an EMBL/GenBank/DDBJ whole genome shotgun (WGS) entry which is preliminary data.</text>
</comment>
<feature type="non-terminal residue" evidence="2">
    <location>
        <position position="1"/>
    </location>
</feature>
<feature type="compositionally biased region" description="Acidic residues" evidence="1">
    <location>
        <begin position="67"/>
        <end position="76"/>
    </location>
</feature>
<feature type="compositionally biased region" description="Polar residues" evidence="1">
    <location>
        <begin position="77"/>
        <end position="88"/>
    </location>
</feature>
<reference evidence="2 3" key="1">
    <citation type="submission" date="2021-06" db="EMBL/GenBank/DDBJ databases">
        <authorList>
            <person name="Kallberg Y."/>
            <person name="Tangrot J."/>
            <person name="Rosling A."/>
        </authorList>
    </citation>
    <scope>NUCLEOTIDE SEQUENCE [LARGE SCALE GENOMIC DNA]</scope>
    <source>
        <strain evidence="2 3">120-4 pot B 10/14</strain>
    </source>
</reference>
<name>A0ABN7X620_GIGMA</name>
<feature type="region of interest" description="Disordered" evidence="1">
    <location>
        <begin position="67"/>
        <end position="100"/>
    </location>
</feature>
<keyword evidence="3" id="KW-1185">Reference proteome</keyword>